<dbReference type="InterPro" id="IPR039537">
    <property type="entry name" value="Retrotran_Ty1/copia-like"/>
</dbReference>
<dbReference type="SUPFAM" id="SSF53098">
    <property type="entry name" value="Ribonuclease H-like"/>
    <property type="match status" value="1"/>
</dbReference>
<reference evidence="4 5" key="1">
    <citation type="submission" date="2020-08" db="EMBL/GenBank/DDBJ databases">
        <title>Plant Genome Project.</title>
        <authorList>
            <person name="Zhang R.-G."/>
        </authorList>
    </citation>
    <scope>NUCLEOTIDE SEQUENCE [LARGE SCALE GENOMIC DNA]</scope>
    <source>
        <tissue evidence="4">Rhizome</tissue>
    </source>
</reference>
<dbReference type="PANTHER" id="PTHR42648">
    <property type="entry name" value="TRANSPOSASE, PUTATIVE-RELATED"/>
    <property type="match status" value="1"/>
</dbReference>
<proteinExistence type="predicted"/>
<dbReference type="SMART" id="SM00343">
    <property type="entry name" value="ZnF_C2HC"/>
    <property type="match status" value="1"/>
</dbReference>
<name>A0A8J5E9N3_ZINOF</name>
<keyword evidence="5" id="KW-1185">Reference proteome</keyword>
<feature type="region of interest" description="Disordered" evidence="2">
    <location>
        <begin position="86"/>
        <end position="120"/>
    </location>
</feature>
<feature type="region of interest" description="Disordered" evidence="2">
    <location>
        <begin position="187"/>
        <end position="212"/>
    </location>
</feature>
<feature type="domain" description="CCHC-type" evidence="3">
    <location>
        <begin position="133"/>
        <end position="146"/>
    </location>
</feature>
<organism evidence="4 5">
    <name type="scientific">Zingiber officinale</name>
    <name type="common">Ginger</name>
    <name type="synonym">Amomum zingiber</name>
    <dbReference type="NCBI Taxonomy" id="94328"/>
    <lineage>
        <taxon>Eukaryota</taxon>
        <taxon>Viridiplantae</taxon>
        <taxon>Streptophyta</taxon>
        <taxon>Embryophyta</taxon>
        <taxon>Tracheophyta</taxon>
        <taxon>Spermatophyta</taxon>
        <taxon>Magnoliopsida</taxon>
        <taxon>Liliopsida</taxon>
        <taxon>Zingiberales</taxon>
        <taxon>Zingiberaceae</taxon>
        <taxon>Zingiber</taxon>
    </lineage>
</organism>
<evidence type="ECO:0000259" key="3">
    <source>
        <dbReference type="PROSITE" id="PS50158"/>
    </source>
</evidence>
<protein>
    <recommendedName>
        <fullName evidence="3">CCHC-type domain-containing protein</fullName>
    </recommendedName>
</protein>
<evidence type="ECO:0000256" key="2">
    <source>
        <dbReference type="SAM" id="MobiDB-lite"/>
    </source>
</evidence>
<dbReference type="GO" id="GO:0003676">
    <property type="term" value="F:nucleic acid binding"/>
    <property type="evidence" value="ECO:0007669"/>
    <property type="project" value="InterPro"/>
</dbReference>
<dbReference type="Pfam" id="PF25597">
    <property type="entry name" value="SH3_retrovirus"/>
    <property type="match status" value="1"/>
</dbReference>
<dbReference type="PROSITE" id="PS50158">
    <property type="entry name" value="ZF_CCHC"/>
    <property type="match status" value="1"/>
</dbReference>
<keyword evidence="1" id="KW-0863">Zinc-finger</keyword>
<dbReference type="InterPro" id="IPR036875">
    <property type="entry name" value="Znf_CCHC_sf"/>
</dbReference>
<feature type="compositionally biased region" description="Polar residues" evidence="2">
    <location>
        <begin position="498"/>
        <end position="507"/>
    </location>
</feature>
<dbReference type="InterPro" id="IPR012337">
    <property type="entry name" value="RNaseH-like_sf"/>
</dbReference>
<dbReference type="InterPro" id="IPR025314">
    <property type="entry name" value="DUF4219"/>
</dbReference>
<comment type="caution">
    <text evidence="4">The sequence shown here is derived from an EMBL/GenBank/DDBJ whole genome shotgun (WGS) entry which is preliminary data.</text>
</comment>
<dbReference type="Gene3D" id="4.10.60.10">
    <property type="entry name" value="Zinc finger, CCHC-type"/>
    <property type="match status" value="1"/>
</dbReference>
<gene>
    <name evidence="4" type="ORF">ZIOFF_072581</name>
</gene>
<dbReference type="InterPro" id="IPR001878">
    <property type="entry name" value="Znf_CCHC"/>
</dbReference>
<dbReference type="InterPro" id="IPR057670">
    <property type="entry name" value="SH3_retrovirus"/>
</dbReference>
<keyword evidence="1" id="KW-0862">Zinc</keyword>
<dbReference type="AlphaFoldDB" id="A0A8J5E9N3"/>
<feature type="region of interest" description="Disordered" evidence="2">
    <location>
        <begin position="256"/>
        <end position="280"/>
    </location>
</feature>
<dbReference type="Pfam" id="PF13961">
    <property type="entry name" value="DUF4219"/>
    <property type="match status" value="1"/>
</dbReference>
<dbReference type="SUPFAM" id="SSF57756">
    <property type="entry name" value="Retrovirus zinc finger-like domains"/>
    <property type="match status" value="1"/>
</dbReference>
<dbReference type="GO" id="GO:0008270">
    <property type="term" value="F:zinc ion binding"/>
    <property type="evidence" value="ECO:0007669"/>
    <property type="project" value="UniProtKB-KW"/>
</dbReference>
<accession>A0A8J5E9N3</accession>
<feature type="compositionally biased region" description="Low complexity" evidence="2">
    <location>
        <begin position="202"/>
        <end position="211"/>
    </location>
</feature>
<dbReference type="Proteomes" id="UP000734854">
    <property type="component" value="Unassembled WGS sequence"/>
</dbReference>
<evidence type="ECO:0000313" key="4">
    <source>
        <dbReference type="EMBL" id="KAG6468015.1"/>
    </source>
</evidence>
<keyword evidence="1" id="KW-0479">Metal-binding</keyword>
<evidence type="ECO:0000256" key="1">
    <source>
        <dbReference type="PROSITE-ProRule" id="PRU00047"/>
    </source>
</evidence>
<dbReference type="Pfam" id="PF00098">
    <property type="entry name" value="zf-CCHC"/>
    <property type="match status" value="1"/>
</dbReference>
<feature type="region of interest" description="Disordered" evidence="2">
    <location>
        <begin position="479"/>
        <end position="542"/>
    </location>
</feature>
<dbReference type="EMBL" id="JACMSC010000022">
    <property type="protein sequence ID" value="KAG6468015.1"/>
    <property type="molecule type" value="Genomic_DNA"/>
</dbReference>
<dbReference type="PANTHER" id="PTHR42648:SF26">
    <property type="entry name" value="INTEGRASE CATALYTIC DOMAIN-CONTAINING PROTEIN"/>
    <property type="match status" value="1"/>
</dbReference>
<evidence type="ECO:0000313" key="5">
    <source>
        <dbReference type="Proteomes" id="UP000734854"/>
    </source>
</evidence>
<sequence length="615" mass="69789">MGDLQVVGGIKKLNNKNYNTWATCMESYLQGQDLWEVVGGSEATQPAEDANDILRKWKIKAGQEAMAKQMGGLSLKDEEEALYTNKNKGNFKRHTGGSKKDGDKGKSYHGSGGSRPGGASKNYGDCKKNFGECYNCGKVGHMAKDCWSKKRFVQNNTATSNSKENSEDDWDVEALMAYEDDKSAVLSDVEGDDDPLPIVLPSSSASSSSASEQRIRDLLAELEKERSARKAAEGTFSRLKSMAHDAIRQCDDALRERDEDVRRRDEALRERDEASRSAERTAAELADAIRLRDESMKHKDSLRSEMETAAQMLLSGIGKISSKISGYKNRHLAEICRSMLHEKNVPGRFWAEAMRTAAFIINKLPQPRLEFISPFEKLWNKKPTVSYFRVFGCVCYVFVPDHLRSKFDKKAIRCIFMGYDSQRKGWKCCDPTSERCYTSRNVVFDEASSWWTTEKEVLPESKDLEDKVQQKMREHIVQLQSGSDESGCPNDNDAEQRVAQSPWQTGIYQHPNEEERPNEVEELTPQSQLRRSTRTRRPNPKYANAAIVEEAVEPETFEKASQSSEWMTAMKQEIDALQQNQTWDLIPKPRDVKPISCKWVYKIKHHPDGSIQKVS</sequence>